<evidence type="ECO:0008006" key="3">
    <source>
        <dbReference type="Google" id="ProtNLM"/>
    </source>
</evidence>
<gene>
    <name evidence="1" type="ORF">SAMN05446037_104923</name>
</gene>
<dbReference type="Proteomes" id="UP000198304">
    <property type="component" value="Unassembled WGS sequence"/>
</dbReference>
<dbReference type="EMBL" id="FZOJ01000049">
    <property type="protein sequence ID" value="SNT18747.1"/>
    <property type="molecule type" value="Genomic_DNA"/>
</dbReference>
<proteinExistence type="predicted"/>
<reference evidence="1 2" key="1">
    <citation type="submission" date="2017-06" db="EMBL/GenBank/DDBJ databases">
        <authorList>
            <person name="Kim H.J."/>
            <person name="Triplett B.A."/>
        </authorList>
    </citation>
    <scope>NUCLEOTIDE SEQUENCE [LARGE SCALE GENOMIC DNA]</scope>
    <source>
        <strain evidence="1 2">SCA</strain>
    </source>
</reference>
<evidence type="ECO:0000313" key="2">
    <source>
        <dbReference type="Proteomes" id="UP000198304"/>
    </source>
</evidence>
<dbReference type="RefSeq" id="WP_089285388.1">
    <property type="nucleotide sequence ID" value="NZ_FZOJ01000049.1"/>
</dbReference>
<dbReference type="Pfam" id="PF20765">
    <property type="entry name" value="Phage_tail_terminator_8"/>
    <property type="match status" value="1"/>
</dbReference>
<evidence type="ECO:0000313" key="1">
    <source>
        <dbReference type="EMBL" id="SNT18747.1"/>
    </source>
</evidence>
<sequence length="144" mass="17386">MKLVDIQNAIYNKIKNHFPTYDIYTGEMPQEFTKPAFFIHILPIATTIESQYHRKRRVNVEIRYFSQHETHLENLEMVDQFNEIIDSVFIVEDRKLMIDETKTNIENNILSLTFDVEFTDSIEETKAYNYQDYDYMEELLIKEE</sequence>
<accession>A0A239KK46</accession>
<dbReference type="InterPro" id="IPR049254">
    <property type="entry name" value="Phage_tail_terminator"/>
</dbReference>
<dbReference type="OrthoDB" id="2063617at2"/>
<organism evidence="1 2">
    <name type="scientific">Anaerovirgula multivorans</name>
    <dbReference type="NCBI Taxonomy" id="312168"/>
    <lineage>
        <taxon>Bacteria</taxon>
        <taxon>Bacillati</taxon>
        <taxon>Bacillota</taxon>
        <taxon>Clostridia</taxon>
        <taxon>Peptostreptococcales</taxon>
        <taxon>Natronincolaceae</taxon>
        <taxon>Anaerovirgula</taxon>
    </lineage>
</organism>
<dbReference type="AlphaFoldDB" id="A0A239KK46"/>
<keyword evidence="2" id="KW-1185">Reference proteome</keyword>
<protein>
    <recommendedName>
        <fullName evidence="3">Phage protein</fullName>
    </recommendedName>
</protein>
<name>A0A239KK46_9FIRM</name>